<dbReference type="EMBL" id="JAYMYR010000003">
    <property type="protein sequence ID" value="KAK7373200.1"/>
    <property type="molecule type" value="Genomic_DNA"/>
</dbReference>
<keyword evidence="2" id="KW-1185">Reference proteome</keyword>
<proteinExistence type="predicted"/>
<organism evidence="1 2">
    <name type="scientific">Phaseolus coccineus</name>
    <name type="common">Scarlet runner bean</name>
    <name type="synonym">Phaseolus multiflorus</name>
    <dbReference type="NCBI Taxonomy" id="3886"/>
    <lineage>
        <taxon>Eukaryota</taxon>
        <taxon>Viridiplantae</taxon>
        <taxon>Streptophyta</taxon>
        <taxon>Embryophyta</taxon>
        <taxon>Tracheophyta</taxon>
        <taxon>Spermatophyta</taxon>
        <taxon>Magnoliopsida</taxon>
        <taxon>eudicotyledons</taxon>
        <taxon>Gunneridae</taxon>
        <taxon>Pentapetalae</taxon>
        <taxon>rosids</taxon>
        <taxon>fabids</taxon>
        <taxon>Fabales</taxon>
        <taxon>Fabaceae</taxon>
        <taxon>Papilionoideae</taxon>
        <taxon>50 kb inversion clade</taxon>
        <taxon>NPAAA clade</taxon>
        <taxon>indigoferoid/millettioid clade</taxon>
        <taxon>Phaseoleae</taxon>
        <taxon>Phaseolus</taxon>
    </lineage>
</organism>
<protein>
    <submittedName>
        <fullName evidence="1">Uncharacterized protein</fullName>
    </submittedName>
</protein>
<dbReference type="AlphaFoldDB" id="A0AAN9NH47"/>
<sequence length="127" mass="13825">MLLVEVLTDRCPFCFIFSLHYSPSQPYLSIINSPLHPCQIIVTSLEAQAPLFSSSAFFLSATVASVTPTALDYTAPSLFQQTEPSPCQQQHRAFNAPAPTLGHLCSSTTTLTTTPCKHQQTAKTFCS</sequence>
<name>A0AAN9NH47_PHACN</name>
<reference evidence="1 2" key="1">
    <citation type="submission" date="2024-01" db="EMBL/GenBank/DDBJ databases">
        <title>The genomes of 5 underutilized Papilionoideae crops provide insights into root nodulation and disease resistanc.</title>
        <authorList>
            <person name="Jiang F."/>
        </authorList>
    </citation>
    <scope>NUCLEOTIDE SEQUENCE [LARGE SCALE GENOMIC DNA]</scope>
    <source>
        <strain evidence="1">JINMINGXINNONG_FW02</strain>
        <tissue evidence="1">Leaves</tissue>
    </source>
</reference>
<accession>A0AAN9NH47</accession>
<evidence type="ECO:0000313" key="1">
    <source>
        <dbReference type="EMBL" id="KAK7373200.1"/>
    </source>
</evidence>
<comment type="caution">
    <text evidence="1">The sequence shown here is derived from an EMBL/GenBank/DDBJ whole genome shotgun (WGS) entry which is preliminary data.</text>
</comment>
<dbReference type="Proteomes" id="UP001374584">
    <property type="component" value="Unassembled WGS sequence"/>
</dbReference>
<evidence type="ECO:0000313" key="2">
    <source>
        <dbReference type="Proteomes" id="UP001374584"/>
    </source>
</evidence>
<gene>
    <name evidence="1" type="ORF">VNO80_06598</name>
</gene>